<accession>G8TVR8</accession>
<evidence type="ECO:0000256" key="4">
    <source>
        <dbReference type="ARBA" id="ARBA00022807"/>
    </source>
</evidence>
<evidence type="ECO:0000256" key="2">
    <source>
        <dbReference type="ARBA" id="ARBA00022670"/>
    </source>
</evidence>
<dbReference type="SUPFAM" id="SSF47090">
    <property type="entry name" value="PGBD-like"/>
    <property type="match status" value="3"/>
</dbReference>
<evidence type="ECO:0000256" key="5">
    <source>
        <dbReference type="SAM" id="SignalP"/>
    </source>
</evidence>
<dbReference type="InterPro" id="IPR000064">
    <property type="entry name" value="NLP_P60_dom"/>
</dbReference>
<dbReference type="PROSITE" id="PS51935">
    <property type="entry name" value="NLPC_P60"/>
    <property type="match status" value="1"/>
</dbReference>
<dbReference type="InterPro" id="IPR051202">
    <property type="entry name" value="Peptidase_C40"/>
</dbReference>
<dbReference type="AlphaFoldDB" id="G8TVR8"/>
<dbReference type="GO" id="GO:0006508">
    <property type="term" value="P:proteolysis"/>
    <property type="evidence" value="ECO:0007669"/>
    <property type="project" value="UniProtKB-KW"/>
</dbReference>
<dbReference type="InterPro" id="IPR036366">
    <property type="entry name" value="PGBDSf"/>
</dbReference>
<dbReference type="Gene3D" id="1.10.101.10">
    <property type="entry name" value="PGBD-like superfamily/PGBD"/>
    <property type="match status" value="3"/>
</dbReference>
<dbReference type="SUPFAM" id="SSF54001">
    <property type="entry name" value="Cysteine proteinases"/>
    <property type="match status" value="1"/>
</dbReference>
<dbReference type="Pfam" id="PF00877">
    <property type="entry name" value="NLPC_P60"/>
    <property type="match status" value="1"/>
</dbReference>
<organism evidence="7 8">
    <name type="scientific">Sulfobacillus acidophilus (strain ATCC 700253 / DSM 10332 / NAL)</name>
    <dbReference type="NCBI Taxonomy" id="679936"/>
    <lineage>
        <taxon>Bacteria</taxon>
        <taxon>Bacillati</taxon>
        <taxon>Bacillota</taxon>
        <taxon>Clostridia</taxon>
        <taxon>Eubacteriales</taxon>
        <taxon>Clostridiales Family XVII. Incertae Sedis</taxon>
        <taxon>Sulfobacillus</taxon>
    </lineage>
</organism>
<dbReference type="PANTHER" id="PTHR47053:SF1">
    <property type="entry name" value="MUREIN DD-ENDOPEPTIDASE MEPH-RELATED"/>
    <property type="match status" value="1"/>
</dbReference>
<keyword evidence="8" id="KW-1185">Reference proteome</keyword>
<gene>
    <name evidence="7" type="ordered locus">Sulac_0134</name>
</gene>
<reference evidence="8" key="1">
    <citation type="submission" date="2011-12" db="EMBL/GenBank/DDBJ databases">
        <title>The complete genome of chromosome of Sulfobacillus acidophilus DSM 10332.</title>
        <authorList>
            <person name="Lucas S."/>
            <person name="Han J."/>
            <person name="Lapidus A."/>
            <person name="Bruce D."/>
            <person name="Goodwin L."/>
            <person name="Pitluck S."/>
            <person name="Peters L."/>
            <person name="Kyrpides N."/>
            <person name="Mavromatis K."/>
            <person name="Ivanova N."/>
            <person name="Mikhailova N."/>
            <person name="Chertkov O."/>
            <person name="Saunders E."/>
            <person name="Detter J.C."/>
            <person name="Tapia R."/>
            <person name="Han C."/>
            <person name="Land M."/>
            <person name="Hauser L."/>
            <person name="Markowitz V."/>
            <person name="Cheng J.-F."/>
            <person name="Hugenholtz P."/>
            <person name="Woyke T."/>
            <person name="Wu D."/>
            <person name="Pukall R."/>
            <person name="Gehrich-Schroeter G."/>
            <person name="Schneider S."/>
            <person name="Klenk H.-P."/>
            <person name="Eisen J.A."/>
        </authorList>
    </citation>
    <scope>NUCLEOTIDE SEQUENCE [LARGE SCALE GENOMIC DNA]</scope>
    <source>
        <strain evidence="8">ATCC 700253 / DSM 10332 / NAL</strain>
    </source>
</reference>
<dbReference type="EMBL" id="CP003179">
    <property type="protein sequence ID" value="AEW03707.1"/>
    <property type="molecule type" value="Genomic_DNA"/>
</dbReference>
<name>G8TVR8_SULAD</name>
<evidence type="ECO:0000256" key="3">
    <source>
        <dbReference type="ARBA" id="ARBA00022801"/>
    </source>
</evidence>
<keyword evidence="5" id="KW-0732">Signal</keyword>
<dbReference type="PROSITE" id="PS51318">
    <property type="entry name" value="TAT"/>
    <property type="match status" value="1"/>
</dbReference>
<dbReference type="Proteomes" id="UP000005439">
    <property type="component" value="Chromosome"/>
</dbReference>
<keyword evidence="3" id="KW-0378">Hydrolase</keyword>
<keyword evidence="2" id="KW-0645">Protease</keyword>
<feature type="signal peptide" evidence="5">
    <location>
        <begin position="1"/>
        <end position="29"/>
    </location>
</feature>
<dbReference type="InterPro" id="IPR036365">
    <property type="entry name" value="PGBD-like_sf"/>
</dbReference>
<dbReference type="HOGENOM" id="CLU_681390_0_0_9"/>
<proteinExistence type="inferred from homology"/>
<dbReference type="InterPro" id="IPR038765">
    <property type="entry name" value="Papain-like_cys_pep_sf"/>
</dbReference>
<dbReference type="InterPro" id="IPR006311">
    <property type="entry name" value="TAT_signal"/>
</dbReference>
<dbReference type="STRING" id="679936.Sulac_0134"/>
<dbReference type="PATRIC" id="fig|679936.5.peg.141"/>
<feature type="chain" id="PRO_5003517266" evidence="5">
    <location>
        <begin position="30"/>
        <end position="410"/>
    </location>
</feature>
<evidence type="ECO:0000259" key="6">
    <source>
        <dbReference type="PROSITE" id="PS51935"/>
    </source>
</evidence>
<dbReference type="KEGG" id="sap:Sulac_0134"/>
<sequence>MNNRRRVLPTAAAGLAVIAVPAMSQVVQAQVLTEPVIQMGDRGPAVSLAEKDLQILGYYHGAIDGIFGPELHQAILTFQGQHGLAQDAIIGPLTWARLSAAVNAPATTTNSASPTFQDSAPLLQLGSTGSAVVHLQQLLDTQGYGLATDGNFGPLTYAAVRNFQAAHGLAVDGIAGPATMGLLESLASGNAAVSTPVEAAPPESLSGYLQEGATGALVAKLQSELTQAGYSTGGVDGIFGPETKAAVVAFQEAHGLPSYGLVGTLTWNALSQVLAGGVQAGVNRGAVSANGTAAVGLAMKYLGYSYRFGGNSPATGFDCSGFTQWVYGQVGISLPRTSYAQWNVGTHVSYDQLQPGDLVFFSTDGIFANHVGIYLGNGEFISAATPSQGVIIQSLSAPYWSQTYDGAVQL</sequence>
<evidence type="ECO:0000313" key="7">
    <source>
        <dbReference type="EMBL" id="AEW03707.1"/>
    </source>
</evidence>
<protein>
    <submittedName>
        <fullName evidence="7">NLP/P60 protein</fullName>
    </submittedName>
</protein>
<reference evidence="7 8" key="2">
    <citation type="journal article" date="2012" name="Stand. Genomic Sci.">
        <title>Complete genome sequence of the moderately thermophilic mineral-sulfide-oxidizing firmicute Sulfobacillus acidophilus type strain (NAL(T)).</title>
        <authorList>
            <person name="Anderson I."/>
            <person name="Chertkov O."/>
            <person name="Chen A."/>
            <person name="Saunders E."/>
            <person name="Lapidus A."/>
            <person name="Nolan M."/>
            <person name="Lucas S."/>
            <person name="Hammon N."/>
            <person name="Deshpande S."/>
            <person name="Cheng J.F."/>
            <person name="Han C."/>
            <person name="Tapia R."/>
            <person name="Goodwin L.A."/>
            <person name="Pitluck S."/>
            <person name="Liolios K."/>
            <person name="Pagani I."/>
            <person name="Ivanova N."/>
            <person name="Mikhailova N."/>
            <person name="Pati A."/>
            <person name="Palaniappan K."/>
            <person name="Land M."/>
            <person name="Pan C."/>
            <person name="Rohde M."/>
            <person name="Pukall R."/>
            <person name="Goker M."/>
            <person name="Detter J.C."/>
            <person name="Woyke T."/>
            <person name="Bristow J."/>
            <person name="Eisen J.A."/>
            <person name="Markowitz V."/>
            <person name="Hugenholtz P."/>
            <person name="Kyrpides N.C."/>
            <person name="Klenk H.P."/>
            <person name="Mavromatis K."/>
        </authorList>
    </citation>
    <scope>NUCLEOTIDE SEQUENCE [LARGE SCALE GENOMIC DNA]</scope>
    <source>
        <strain evidence="8">ATCC 700253 / DSM 10332 / NAL</strain>
    </source>
</reference>
<dbReference type="Gene3D" id="3.90.1720.10">
    <property type="entry name" value="endopeptidase domain like (from Nostoc punctiforme)"/>
    <property type="match status" value="1"/>
</dbReference>
<evidence type="ECO:0000313" key="8">
    <source>
        <dbReference type="Proteomes" id="UP000005439"/>
    </source>
</evidence>
<evidence type="ECO:0000256" key="1">
    <source>
        <dbReference type="ARBA" id="ARBA00007074"/>
    </source>
</evidence>
<dbReference type="PANTHER" id="PTHR47053">
    <property type="entry name" value="MUREIN DD-ENDOPEPTIDASE MEPH-RELATED"/>
    <property type="match status" value="1"/>
</dbReference>
<feature type="domain" description="NlpC/P60" evidence="6">
    <location>
        <begin position="288"/>
        <end position="410"/>
    </location>
</feature>
<dbReference type="GO" id="GO:0008234">
    <property type="term" value="F:cysteine-type peptidase activity"/>
    <property type="evidence" value="ECO:0007669"/>
    <property type="project" value="UniProtKB-KW"/>
</dbReference>
<dbReference type="InterPro" id="IPR002477">
    <property type="entry name" value="Peptidoglycan-bd-like"/>
</dbReference>
<comment type="similarity">
    <text evidence="1">Belongs to the peptidase C40 family.</text>
</comment>
<dbReference type="Pfam" id="PF01471">
    <property type="entry name" value="PG_binding_1"/>
    <property type="match status" value="3"/>
</dbReference>
<keyword evidence="4" id="KW-0788">Thiol protease</keyword>